<evidence type="ECO:0000256" key="2">
    <source>
        <dbReference type="SAM" id="Phobius"/>
    </source>
</evidence>
<evidence type="ECO:0000313" key="3">
    <source>
        <dbReference type="EMBL" id="MDE1461388.1"/>
    </source>
</evidence>
<reference evidence="3 4" key="1">
    <citation type="submission" date="2022-11" db="EMBL/GenBank/DDBJ databases">
        <title>Spartinivicinus poritis sp. nov., isolated from scleractinian coral Porites lutea.</title>
        <authorList>
            <person name="Zhang G."/>
            <person name="Cai L."/>
            <person name="Wei Q."/>
        </authorList>
    </citation>
    <scope>NUCLEOTIDE SEQUENCE [LARGE SCALE GENOMIC DNA]</scope>
    <source>
        <strain evidence="3 4">A2-2</strain>
    </source>
</reference>
<name>A0ABT5U4V1_9GAMM</name>
<protein>
    <submittedName>
        <fullName evidence="3">Uncharacterized protein</fullName>
    </submittedName>
</protein>
<sequence length="315" mass="35444">MIKYNLAIIAIAAGASIGYLSFSLVDSSNLYKTTKAVVNNKTEQSPQLSSQPAFIKKITVSHHIIKQLLSYDKSSLLQAAIEAQPQLTQSFELIMKQCPSSQASTCIELFGNLLPENHPKELKKLLINLYRLYIADQLLNDSNTKAAEPLIANNLQEVLGRELAQSLTDPQASQQLTSLFQRLESESEESEQYEQTLSEIEALLDNSLTKQESLAAELKLLEHSPNKSEQDILEQAKAIQAKYYSVDDANSNPLLQKQHQQYQQQEITVLENIDKQYPHLTEVEKQRIISSQLAELRAKIYYPTKPNTSSEPVVQ</sequence>
<keyword evidence="2" id="KW-1133">Transmembrane helix</keyword>
<keyword evidence="2" id="KW-0472">Membrane</keyword>
<keyword evidence="2" id="KW-0812">Transmembrane</keyword>
<organism evidence="3 4">
    <name type="scientific">Spartinivicinus poritis</name>
    <dbReference type="NCBI Taxonomy" id="2994640"/>
    <lineage>
        <taxon>Bacteria</taxon>
        <taxon>Pseudomonadati</taxon>
        <taxon>Pseudomonadota</taxon>
        <taxon>Gammaproteobacteria</taxon>
        <taxon>Oceanospirillales</taxon>
        <taxon>Zooshikellaceae</taxon>
        <taxon>Spartinivicinus</taxon>
    </lineage>
</organism>
<dbReference type="Proteomes" id="UP001528823">
    <property type="component" value="Unassembled WGS sequence"/>
</dbReference>
<proteinExistence type="predicted"/>
<evidence type="ECO:0000256" key="1">
    <source>
        <dbReference type="SAM" id="Coils"/>
    </source>
</evidence>
<gene>
    <name evidence="3" type="ORF">ORQ98_05350</name>
</gene>
<feature type="coiled-coil region" evidence="1">
    <location>
        <begin position="176"/>
        <end position="210"/>
    </location>
</feature>
<evidence type="ECO:0000313" key="4">
    <source>
        <dbReference type="Proteomes" id="UP001528823"/>
    </source>
</evidence>
<feature type="transmembrane region" description="Helical" evidence="2">
    <location>
        <begin position="6"/>
        <end position="25"/>
    </location>
</feature>
<keyword evidence="1" id="KW-0175">Coiled coil</keyword>
<comment type="caution">
    <text evidence="3">The sequence shown here is derived from an EMBL/GenBank/DDBJ whole genome shotgun (WGS) entry which is preliminary data.</text>
</comment>
<keyword evidence="4" id="KW-1185">Reference proteome</keyword>
<dbReference type="EMBL" id="JAPMOU010000004">
    <property type="protein sequence ID" value="MDE1461388.1"/>
    <property type="molecule type" value="Genomic_DNA"/>
</dbReference>
<dbReference type="RefSeq" id="WP_274687751.1">
    <property type="nucleotide sequence ID" value="NZ_JAPMOU010000004.1"/>
</dbReference>
<accession>A0ABT5U4V1</accession>